<dbReference type="AlphaFoldDB" id="A0A1V9YP23"/>
<protein>
    <submittedName>
        <fullName evidence="1">Uncharacterized protein</fullName>
    </submittedName>
</protein>
<dbReference type="Proteomes" id="UP000243579">
    <property type="component" value="Unassembled WGS sequence"/>
</dbReference>
<name>A0A1V9YP23_ACHHY</name>
<dbReference type="OrthoDB" id="67398at2759"/>
<sequence length="335" mass="37383">MKVDTNTDEWFLAVASLLAPDSLSVNPNELETSPKEQREAAALAAKQTLPGDIIVVTTSGLSYSSLRHATDQPHDHALIVVSETEALHVGPPKAILIPLERVLLPKRQPAIFRVPSIANSPDAQALVAKYARQFVGTPYNLTRVMQLIASLAMHNAVNMTPFQKLPTPKDAWICTDAILALLAAASPTFQAQLKQATPRLEFHKLGSATLNDILALKHLGITERVCLPPTNFTVQPSPQMNWSSVTNAAIEQWNELPDWETMQMYMDLGVSYVAHRLAKQKPRDFERQLRTLGYLVGLLVLLKRHEFFVMLFRRYVQAMLLKTVATQLWAHKSKL</sequence>
<keyword evidence="2" id="KW-1185">Reference proteome</keyword>
<evidence type="ECO:0000313" key="1">
    <source>
        <dbReference type="EMBL" id="OQR87459.1"/>
    </source>
</evidence>
<dbReference type="STRING" id="1202772.A0A1V9YP23"/>
<comment type="caution">
    <text evidence="1">The sequence shown here is derived from an EMBL/GenBank/DDBJ whole genome shotgun (WGS) entry which is preliminary data.</text>
</comment>
<dbReference type="InterPro" id="IPR038765">
    <property type="entry name" value="Papain-like_cys_pep_sf"/>
</dbReference>
<evidence type="ECO:0000313" key="2">
    <source>
        <dbReference type="Proteomes" id="UP000243579"/>
    </source>
</evidence>
<proteinExistence type="predicted"/>
<dbReference type="EMBL" id="JNBR01001440">
    <property type="protein sequence ID" value="OQR87459.1"/>
    <property type="molecule type" value="Genomic_DNA"/>
</dbReference>
<dbReference type="SUPFAM" id="SSF54001">
    <property type="entry name" value="Cysteine proteinases"/>
    <property type="match status" value="1"/>
</dbReference>
<accession>A0A1V9YP23</accession>
<organism evidence="1 2">
    <name type="scientific">Achlya hypogyna</name>
    <name type="common">Oomycete</name>
    <name type="synonym">Protoachlya hypogyna</name>
    <dbReference type="NCBI Taxonomy" id="1202772"/>
    <lineage>
        <taxon>Eukaryota</taxon>
        <taxon>Sar</taxon>
        <taxon>Stramenopiles</taxon>
        <taxon>Oomycota</taxon>
        <taxon>Saprolegniomycetes</taxon>
        <taxon>Saprolegniales</taxon>
        <taxon>Achlyaceae</taxon>
        <taxon>Achlya</taxon>
    </lineage>
</organism>
<gene>
    <name evidence="1" type="ORF">ACHHYP_08822</name>
</gene>
<dbReference type="Gene3D" id="3.90.1720.10">
    <property type="entry name" value="endopeptidase domain like (from Nostoc punctiforme)"/>
    <property type="match status" value="1"/>
</dbReference>
<reference evidence="1 2" key="1">
    <citation type="journal article" date="2014" name="Genome Biol. Evol.">
        <title>The secreted proteins of Achlya hypogyna and Thraustotheca clavata identify the ancestral oomycete secretome and reveal gene acquisitions by horizontal gene transfer.</title>
        <authorList>
            <person name="Misner I."/>
            <person name="Blouin N."/>
            <person name="Leonard G."/>
            <person name="Richards T.A."/>
            <person name="Lane C.E."/>
        </authorList>
    </citation>
    <scope>NUCLEOTIDE SEQUENCE [LARGE SCALE GENOMIC DNA]</scope>
    <source>
        <strain evidence="1 2">ATCC 48635</strain>
    </source>
</reference>